<dbReference type="AlphaFoldDB" id="A0A2T5MHP2"/>
<gene>
    <name evidence="1" type="ORF">CJD38_05245</name>
</gene>
<dbReference type="EMBL" id="QANS01000002">
    <property type="protein sequence ID" value="PTU32080.1"/>
    <property type="molecule type" value="Genomic_DNA"/>
</dbReference>
<proteinExistence type="predicted"/>
<dbReference type="Proteomes" id="UP000244248">
    <property type="component" value="Unassembled WGS sequence"/>
</dbReference>
<sequence>MPRVQSETKPFNFERDALSFPNELDWVYRENAETGKMNFAQVDPAPDYIHHCFVVVRVAKQFFLHARFDASAEKVDQKTYRELVREVLSRSPRDLEPDPRRVVIPGFADLRSFSTAWKTLIKDEAGGSWQSYVQLGNWRMILPFTRNGHQRTVDQLLTELKADWPPIVHIVTFPIITINHALLIYAAHETDTTILFDVYDPNNPAESGKLTYDRATRTFIFPATNYFAGGPVNVYEVYHGLYF</sequence>
<protein>
    <submittedName>
        <fullName evidence="1">Uncharacterized protein</fullName>
    </submittedName>
</protein>
<reference evidence="1 2" key="1">
    <citation type="submission" date="2018-04" db="EMBL/GenBank/DDBJ databases">
        <title>Novel species isolated from glacier.</title>
        <authorList>
            <person name="Liu Q."/>
            <person name="Xin Y.-H."/>
        </authorList>
    </citation>
    <scope>NUCLEOTIDE SEQUENCE [LARGE SCALE GENOMIC DNA]</scope>
    <source>
        <strain evidence="1 2">GT1R17</strain>
    </source>
</reference>
<evidence type="ECO:0000313" key="2">
    <source>
        <dbReference type="Proteomes" id="UP000244248"/>
    </source>
</evidence>
<organism evidence="1 2">
    <name type="scientific">Stenotrophobium rhamnosiphilum</name>
    <dbReference type="NCBI Taxonomy" id="2029166"/>
    <lineage>
        <taxon>Bacteria</taxon>
        <taxon>Pseudomonadati</taxon>
        <taxon>Pseudomonadota</taxon>
        <taxon>Gammaproteobacteria</taxon>
        <taxon>Nevskiales</taxon>
        <taxon>Nevskiaceae</taxon>
        <taxon>Stenotrophobium</taxon>
    </lineage>
</organism>
<accession>A0A2T5MHP2</accession>
<name>A0A2T5MHP2_9GAMM</name>
<keyword evidence="2" id="KW-1185">Reference proteome</keyword>
<comment type="caution">
    <text evidence="1">The sequence shown here is derived from an EMBL/GenBank/DDBJ whole genome shotgun (WGS) entry which is preliminary data.</text>
</comment>
<evidence type="ECO:0000313" key="1">
    <source>
        <dbReference type="EMBL" id="PTU32080.1"/>
    </source>
</evidence>